<protein>
    <submittedName>
        <fullName evidence="2">Uncharacterized protein</fullName>
    </submittedName>
</protein>
<evidence type="ECO:0000313" key="2">
    <source>
        <dbReference type="EMBL" id="QJA71785.1"/>
    </source>
</evidence>
<gene>
    <name evidence="2" type="ORF">MM415A03042_0009</name>
    <name evidence="1" type="ORF">MM415B00794_0007</name>
</gene>
<dbReference type="AlphaFoldDB" id="A0A6M3JS87"/>
<dbReference type="EMBL" id="MT141899">
    <property type="protein sequence ID" value="QJA71785.1"/>
    <property type="molecule type" value="Genomic_DNA"/>
</dbReference>
<reference evidence="2" key="1">
    <citation type="submission" date="2020-03" db="EMBL/GenBank/DDBJ databases">
        <title>The deep terrestrial virosphere.</title>
        <authorList>
            <person name="Holmfeldt K."/>
            <person name="Nilsson E."/>
            <person name="Simone D."/>
            <person name="Lopez-Fernandez M."/>
            <person name="Wu X."/>
            <person name="de Brujin I."/>
            <person name="Lundin D."/>
            <person name="Andersson A."/>
            <person name="Bertilsson S."/>
            <person name="Dopson M."/>
        </authorList>
    </citation>
    <scope>NUCLEOTIDE SEQUENCE</scope>
    <source>
        <strain evidence="2">MM415A03042</strain>
        <strain evidence="1">MM415B00794</strain>
    </source>
</reference>
<sequence length="49" mass="5823">MKGLETMTAEEGRKIIREIMAAYDKYRDMWIARFGTAEGFDDWFRVQTS</sequence>
<name>A0A6M3JS87_9ZZZZ</name>
<proteinExistence type="predicted"/>
<dbReference type="EMBL" id="MT141469">
    <property type="protein sequence ID" value="QJA62351.1"/>
    <property type="molecule type" value="Genomic_DNA"/>
</dbReference>
<organism evidence="2">
    <name type="scientific">viral metagenome</name>
    <dbReference type="NCBI Taxonomy" id="1070528"/>
    <lineage>
        <taxon>unclassified sequences</taxon>
        <taxon>metagenomes</taxon>
        <taxon>organismal metagenomes</taxon>
    </lineage>
</organism>
<evidence type="ECO:0000313" key="1">
    <source>
        <dbReference type="EMBL" id="QJA62351.1"/>
    </source>
</evidence>
<accession>A0A6M3JS87</accession>